<gene>
    <name evidence="1" type="ORF">MM171A01923_0013</name>
    <name evidence="2" type="ORF">MM171B02100_0011</name>
</gene>
<reference evidence="2" key="1">
    <citation type="submission" date="2020-03" db="EMBL/GenBank/DDBJ databases">
        <title>The deep terrestrial virosphere.</title>
        <authorList>
            <person name="Holmfeldt K."/>
            <person name="Nilsson E."/>
            <person name="Simone D."/>
            <person name="Lopez-Fernandez M."/>
            <person name="Wu X."/>
            <person name="de Brujin I."/>
            <person name="Lundin D."/>
            <person name="Andersson A."/>
            <person name="Bertilsson S."/>
            <person name="Dopson M."/>
        </authorList>
    </citation>
    <scope>NUCLEOTIDE SEQUENCE</scope>
    <source>
        <strain evidence="1">MM171A01923</strain>
        <strain evidence="2">MM171B02100</strain>
    </source>
</reference>
<dbReference type="EMBL" id="MT143571">
    <property type="protein sequence ID" value="QJA98327.1"/>
    <property type="molecule type" value="Genomic_DNA"/>
</dbReference>
<evidence type="ECO:0000313" key="1">
    <source>
        <dbReference type="EMBL" id="QJA98327.1"/>
    </source>
</evidence>
<dbReference type="AlphaFoldDB" id="A0A6M3M1Y5"/>
<sequence length="136" mass="16143">MEESTASFLDKTDWRITIHRKLEACVDAEGTEYYPKTVKSLISAVGATYPGWDAKEEIRIERAQVSKKYYYAWVNWLDDNPTAKKTKKYHIKKLLYHMEYKEIFEFIKNRCASKRMMLWGSKKIPGGTQIFYHDDE</sequence>
<name>A0A6M3M1Y5_9ZZZZ</name>
<organism evidence="2">
    <name type="scientific">viral metagenome</name>
    <dbReference type="NCBI Taxonomy" id="1070528"/>
    <lineage>
        <taxon>unclassified sequences</taxon>
        <taxon>metagenomes</taxon>
        <taxon>organismal metagenomes</taxon>
    </lineage>
</organism>
<accession>A0A6M3M1Y5</accession>
<proteinExistence type="predicted"/>
<dbReference type="EMBL" id="MT143728">
    <property type="protein sequence ID" value="QJB01731.1"/>
    <property type="molecule type" value="Genomic_DNA"/>
</dbReference>
<protein>
    <submittedName>
        <fullName evidence="2">Uncharacterized protein</fullName>
    </submittedName>
</protein>
<evidence type="ECO:0000313" key="2">
    <source>
        <dbReference type="EMBL" id="QJB01731.1"/>
    </source>
</evidence>